<name>A0A0K8TNU3_TABBR</name>
<sequence length="82" mass="9559">MGLCYSCFKTSADDGIISPSAEARRRMQLEAAERRRIENETRGIKDPEKVRRQQMRAERMEQQEEEMAKQGLGNPSLKWQTD</sequence>
<dbReference type="InterPro" id="IPR055366">
    <property type="entry name" value="SVIP_metazoa"/>
</dbReference>
<evidence type="ECO:0000256" key="3">
    <source>
        <dbReference type="ARBA" id="ARBA00023288"/>
    </source>
</evidence>
<reference evidence="5" key="1">
    <citation type="journal article" date="2015" name="Insect Biochem. Mol. Biol.">
        <title>An insight into the sialome of the horse fly, Tabanus bromius.</title>
        <authorList>
            <person name="Ribeiro J.M."/>
            <person name="Kazimirova M."/>
            <person name="Takac P."/>
            <person name="Andersen J.F."/>
            <person name="Francischetti I.M."/>
        </authorList>
    </citation>
    <scope>NUCLEOTIDE SEQUENCE</scope>
</reference>
<dbReference type="PANTHER" id="PTHR35269:SF1">
    <property type="entry name" value="SMALL VCP_P97-INTERACTING PROTEIN"/>
    <property type="match status" value="1"/>
</dbReference>
<dbReference type="GO" id="GO:1904293">
    <property type="term" value="P:negative regulation of ERAD pathway"/>
    <property type="evidence" value="ECO:0007669"/>
    <property type="project" value="TreeGrafter"/>
</dbReference>
<dbReference type="EMBL" id="GDAI01001546">
    <property type="protein sequence ID" value="JAI16057.1"/>
    <property type="molecule type" value="mRNA"/>
</dbReference>
<dbReference type="InterPro" id="IPR031632">
    <property type="entry name" value="SVIP"/>
</dbReference>
<dbReference type="PANTHER" id="PTHR35269">
    <property type="entry name" value="SMALL VCP/P97-INTERACTING PROTEIN"/>
    <property type="match status" value="1"/>
</dbReference>
<dbReference type="GO" id="GO:0005789">
    <property type="term" value="C:endoplasmic reticulum membrane"/>
    <property type="evidence" value="ECO:0007669"/>
    <property type="project" value="TreeGrafter"/>
</dbReference>
<keyword evidence="1" id="KW-0519">Myristate</keyword>
<evidence type="ECO:0000256" key="4">
    <source>
        <dbReference type="SAM" id="MobiDB-lite"/>
    </source>
</evidence>
<dbReference type="GO" id="GO:1904153">
    <property type="term" value="P:negative regulation of retrograde protein transport, ER to cytosol"/>
    <property type="evidence" value="ECO:0007669"/>
    <property type="project" value="TreeGrafter"/>
</dbReference>
<organism evidence="5">
    <name type="scientific">Tabanus bromius</name>
    <name type="common">Band-eyed brown horse fly</name>
    <dbReference type="NCBI Taxonomy" id="304241"/>
    <lineage>
        <taxon>Eukaryota</taxon>
        <taxon>Metazoa</taxon>
        <taxon>Ecdysozoa</taxon>
        <taxon>Arthropoda</taxon>
        <taxon>Hexapoda</taxon>
        <taxon>Insecta</taxon>
        <taxon>Pterygota</taxon>
        <taxon>Neoptera</taxon>
        <taxon>Endopterygota</taxon>
        <taxon>Diptera</taxon>
        <taxon>Brachycera</taxon>
        <taxon>Tabanomorpha</taxon>
        <taxon>Tabanoidea</taxon>
        <taxon>Tabanidae</taxon>
        <taxon>Tabanus</taxon>
    </lineage>
</organism>
<keyword evidence="2" id="KW-0564">Palmitate</keyword>
<protein>
    <recommendedName>
        <fullName evidence="6">Small vcp/p97-interacting protein</fullName>
    </recommendedName>
</protein>
<evidence type="ECO:0008006" key="6">
    <source>
        <dbReference type="Google" id="ProtNLM"/>
    </source>
</evidence>
<evidence type="ECO:0000256" key="1">
    <source>
        <dbReference type="ARBA" id="ARBA00022707"/>
    </source>
</evidence>
<dbReference type="GO" id="GO:0010508">
    <property type="term" value="P:positive regulation of autophagy"/>
    <property type="evidence" value="ECO:0007669"/>
    <property type="project" value="TreeGrafter"/>
</dbReference>
<accession>A0A0K8TNU3</accession>
<dbReference type="AlphaFoldDB" id="A0A0K8TNU3"/>
<proteinExistence type="evidence at transcript level"/>
<dbReference type="GO" id="GO:1904240">
    <property type="term" value="P:negative regulation of VCP-NPL4-UFD1 AAA ATPase complex assembly"/>
    <property type="evidence" value="ECO:0007669"/>
    <property type="project" value="TreeGrafter"/>
</dbReference>
<feature type="compositionally biased region" description="Basic and acidic residues" evidence="4">
    <location>
        <begin position="56"/>
        <end position="68"/>
    </location>
</feature>
<dbReference type="Pfam" id="PF15811">
    <property type="entry name" value="SVIP"/>
    <property type="match status" value="1"/>
</dbReference>
<keyword evidence="3" id="KW-0449">Lipoprotein</keyword>
<evidence type="ECO:0000313" key="5">
    <source>
        <dbReference type="EMBL" id="JAI16057.1"/>
    </source>
</evidence>
<feature type="region of interest" description="Disordered" evidence="4">
    <location>
        <begin position="56"/>
        <end position="82"/>
    </location>
</feature>
<evidence type="ECO:0000256" key="2">
    <source>
        <dbReference type="ARBA" id="ARBA00023139"/>
    </source>
</evidence>